<dbReference type="InterPro" id="IPR036249">
    <property type="entry name" value="Thioredoxin-like_sf"/>
</dbReference>
<dbReference type="PANTHER" id="PTHR47192">
    <property type="entry name" value="THIOREDOXIN-LIKE 3-2, CHLOROPLASTIC"/>
    <property type="match status" value="1"/>
</dbReference>
<keyword evidence="7" id="KW-1185">Reference proteome</keyword>
<feature type="domain" description="Thioredoxin" evidence="5">
    <location>
        <begin position="66"/>
        <end position="189"/>
    </location>
</feature>
<evidence type="ECO:0000313" key="7">
    <source>
        <dbReference type="Proteomes" id="UP000663760"/>
    </source>
</evidence>
<dbReference type="InterPro" id="IPR044253">
    <property type="entry name" value="WCRKC1/2"/>
</dbReference>
<reference evidence="6" key="1">
    <citation type="submission" date="2020-02" db="EMBL/GenBank/DDBJ databases">
        <authorList>
            <person name="Scholz U."/>
            <person name="Mascher M."/>
            <person name="Fiebig A."/>
        </authorList>
    </citation>
    <scope>NUCLEOTIDE SEQUENCE</scope>
</reference>
<dbReference type="SUPFAM" id="SSF52833">
    <property type="entry name" value="Thioredoxin-like"/>
    <property type="match status" value="1"/>
</dbReference>
<evidence type="ECO:0000256" key="1">
    <source>
        <dbReference type="ARBA" id="ARBA00022982"/>
    </source>
</evidence>
<feature type="compositionally biased region" description="Gly residues" evidence="4">
    <location>
        <begin position="31"/>
        <end position="43"/>
    </location>
</feature>
<accession>A0A7I8KEI8</accession>
<evidence type="ECO:0000256" key="4">
    <source>
        <dbReference type="SAM" id="MobiDB-lite"/>
    </source>
</evidence>
<dbReference type="Gene3D" id="3.40.30.10">
    <property type="entry name" value="Glutaredoxin"/>
    <property type="match status" value="1"/>
</dbReference>
<protein>
    <recommendedName>
        <fullName evidence="5">Thioredoxin domain-containing protein</fullName>
    </recommendedName>
</protein>
<dbReference type="GO" id="GO:0009570">
    <property type="term" value="C:chloroplast stroma"/>
    <property type="evidence" value="ECO:0007669"/>
    <property type="project" value="InterPro"/>
</dbReference>
<dbReference type="PROSITE" id="PS51352">
    <property type="entry name" value="THIOREDOXIN_2"/>
    <property type="match status" value="1"/>
</dbReference>
<dbReference type="InterPro" id="IPR013766">
    <property type="entry name" value="Thioredoxin_domain"/>
</dbReference>
<evidence type="ECO:0000313" key="6">
    <source>
        <dbReference type="EMBL" id="CAA7395656.1"/>
    </source>
</evidence>
<dbReference type="AlphaFoldDB" id="A0A7I8KEI8"/>
<evidence type="ECO:0000259" key="5">
    <source>
        <dbReference type="PROSITE" id="PS51352"/>
    </source>
</evidence>
<dbReference type="EMBL" id="LR746268">
    <property type="protein sequence ID" value="CAA7395656.1"/>
    <property type="molecule type" value="Genomic_DNA"/>
</dbReference>
<gene>
    <name evidence="6" type="ORF">SI8410_05006319</name>
</gene>
<keyword evidence="2" id="KW-1015">Disulfide bond</keyword>
<dbReference type="Proteomes" id="UP000663760">
    <property type="component" value="Chromosome 5"/>
</dbReference>
<dbReference type="FunFam" id="3.40.30.10:FF:000245">
    <property type="entry name" value="Thioredoxin"/>
    <property type="match status" value="1"/>
</dbReference>
<keyword evidence="1" id="KW-0813">Transport</keyword>
<dbReference type="PANTHER" id="PTHR47192:SF3">
    <property type="entry name" value="THIOREDOXIN-LIKE 3-1, CHLOROPLASTIC"/>
    <property type="match status" value="1"/>
</dbReference>
<name>A0A7I8KEI8_SPIIN</name>
<organism evidence="6 7">
    <name type="scientific">Spirodela intermedia</name>
    <name type="common">Intermediate duckweed</name>
    <dbReference type="NCBI Taxonomy" id="51605"/>
    <lineage>
        <taxon>Eukaryota</taxon>
        <taxon>Viridiplantae</taxon>
        <taxon>Streptophyta</taxon>
        <taxon>Embryophyta</taxon>
        <taxon>Tracheophyta</taxon>
        <taxon>Spermatophyta</taxon>
        <taxon>Magnoliopsida</taxon>
        <taxon>Liliopsida</taxon>
        <taxon>Araceae</taxon>
        <taxon>Lemnoideae</taxon>
        <taxon>Spirodela</taxon>
    </lineage>
</organism>
<evidence type="ECO:0000256" key="3">
    <source>
        <dbReference type="ARBA" id="ARBA00023284"/>
    </source>
</evidence>
<evidence type="ECO:0000256" key="2">
    <source>
        <dbReference type="ARBA" id="ARBA00023157"/>
    </source>
</evidence>
<dbReference type="CDD" id="cd02947">
    <property type="entry name" value="TRX_family"/>
    <property type="match status" value="1"/>
</dbReference>
<keyword evidence="3" id="KW-0676">Redox-active center</keyword>
<feature type="region of interest" description="Disordered" evidence="4">
    <location>
        <begin position="24"/>
        <end position="49"/>
    </location>
</feature>
<sequence>MTLTAAHAPQILLHGELRQRKRWKSFRRPNGGVGGGGGDGDGGGRIRRGGGLAAELERGGRRGALAAFWDSKPSAVEMEPITDNEQLDLILSQAQEVSQPIIIEWMASWCRKCIYIKPKLEKLAADYSDLKFYFVDVNKVTQALVKRGNISKMPTIQIWKDGEMKEEIIGGHKAWLVIEEVREMILKHS</sequence>
<keyword evidence="1" id="KW-0249">Electron transport</keyword>
<dbReference type="OrthoDB" id="2121326at2759"/>
<dbReference type="Pfam" id="PF00085">
    <property type="entry name" value="Thioredoxin"/>
    <property type="match status" value="1"/>
</dbReference>
<proteinExistence type="predicted"/>